<accession>R6I903</accession>
<evidence type="ECO:0000313" key="4">
    <source>
        <dbReference type="EMBL" id="MTU04725.1"/>
    </source>
</evidence>
<keyword evidence="1" id="KW-0732">Signal</keyword>
<reference evidence="5 6" key="2">
    <citation type="journal article" date="2019" name="Nat. Med.">
        <title>A library of human gut bacterial isolates paired with longitudinal multiomics data enables mechanistic microbiome research.</title>
        <authorList>
            <person name="Poyet M."/>
            <person name="Groussin M."/>
            <person name="Gibbons S.M."/>
            <person name="Avila-Pacheco J."/>
            <person name="Jiang X."/>
            <person name="Kearney S.M."/>
            <person name="Perrotta A.R."/>
            <person name="Berdy B."/>
            <person name="Zhao S."/>
            <person name="Lieberman T.D."/>
            <person name="Swanson P.K."/>
            <person name="Smith M."/>
            <person name="Roesemann S."/>
            <person name="Alexander J.E."/>
            <person name="Rich S.A."/>
            <person name="Livny J."/>
            <person name="Vlamakis H."/>
            <person name="Clish C."/>
            <person name="Bullock K."/>
            <person name="Deik A."/>
            <person name="Scott J."/>
            <person name="Pierce K.A."/>
            <person name="Xavier R.J."/>
            <person name="Alm E.J."/>
        </authorList>
    </citation>
    <scope>NUCLEOTIDE SEQUENCE [LARGE SCALE GENOMIC DNA]</scope>
    <source>
        <strain evidence="3 6">BIOML-A13</strain>
        <strain evidence="4 5">BIOML-A3</strain>
    </source>
</reference>
<dbReference type="Proteomes" id="UP000484547">
    <property type="component" value="Unassembled WGS sequence"/>
</dbReference>
<dbReference type="EMBL" id="CBDS010000093">
    <property type="protein sequence ID" value="CDB46673.1"/>
    <property type="molecule type" value="Genomic_DNA"/>
</dbReference>
<dbReference type="AlphaFoldDB" id="R6I903"/>
<evidence type="ECO:0000313" key="5">
    <source>
        <dbReference type="Proteomes" id="UP000443070"/>
    </source>
</evidence>
<gene>
    <name evidence="2" type="ORF">BN533_00092</name>
    <name evidence="3" type="ORF">GMD11_09650</name>
    <name evidence="4" type="ORF">GMD18_09985</name>
</gene>
<organism evidence="2">
    <name type="scientific">Phascolarctobacterium faecium</name>
    <dbReference type="NCBI Taxonomy" id="33025"/>
    <lineage>
        <taxon>Bacteria</taxon>
        <taxon>Bacillati</taxon>
        <taxon>Bacillota</taxon>
        <taxon>Negativicutes</taxon>
        <taxon>Acidaminococcales</taxon>
        <taxon>Acidaminococcaceae</taxon>
        <taxon>Phascolarctobacterium</taxon>
    </lineage>
</organism>
<reference evidence="2" key="1">
    <citation type="submission" date="2012-11" db="EMBL/GenBank/DDBJ databases">
        <title>Dependencies among metagenomic species, viruses, plasmids and units of genetic variation.</title>
        <authorList>
            <person name="Nielsen H.B."/>
            <person name="Almeida M."/>
            <person name="Juncker A.S."/>
            <person name="Rasmussen S."/>
            <person name="Li J."/>
            <person name="Sunagawa S."/>
            <person name="Plichta D."/>
            <person name="Gautier L."/>
            <person name="Le Chatelier E."/>
            <person name="Peletier E."/>
            <person name="Bonde I."/>
            <person name="Nielsen T."/>
            <person name="Manichanh C."/>
            <person name="Arumugam M."/>
            <person name="Batto J."/>
            <person name="Santos M.B.Q.D."/>
            <person name="Blom N."/>
            <person name="Borruel N."/>
            <person name="Burgdorf K.S."/>
            <person name="Boumezbeur F."/>
            <person name="Casellas F."/>
            <person name="Dore J."/>
            <person name="Guarner F."/>
            <person name="Hansen T."/>
            <person name="Hildebrand F."/>
            <person name="Kaas R.S."/>
            <person name="Kennedy S."/>
            <person name="Kristiansen K."/>
            <person name="Kultima J.R."/>
            <person name="Leonard P."/>
            <person name="Levenez F."/>
            <person name="Lund O."/>
            <person name="Moumen B."/>
            <person name="Le Paslier D."/>
            <person name="Pons N."/>
            <person name="Pedersen O."/>
            <person name="Prifti E."/>
            <person name="Qin J."/>
            <person name="Raes J."/>
            <person name="Tap J."/>
            <person name="Tims S."/>
            <person name="Ussery D.W."/>
            <person name="Yamada T."/>
            <person name="MetaHit consortium"/>
            <person name="Renault P."/>
            <person name="Sicheritz-Ponten T."/>
            <person name="Bork P."/>
            <person name="Wang J."/>
            <person name="Brunak S."/>
            <person name="Ehrlich S.D."/>
        </authorList>
    </citation>
    <scope>NUCLEOTIDE SEQUENCE [LARGE SCALE GENOMIC DNA]</scope>
</reference>
<comment type="caution">
    <text evidence="2">The sequence shown here is derived from an EMBL/GenBank/DDBJ whole genome shotgun (WGS) entry which is preliminary data.</text>
</comment>
<proteinExistence type="predicted"/>
<feature type="chain" id="PRO_5044738277" description="PepSY domain-containing protein" evidence="1">
    <location>
        <begin position="25"/>
        <end position="164"/>
    </location>
</feature>
<dbReference type="EMBL" id="WNBM01000008">
    <property type="protein sequence ID" value="MTT76526.1"/>
    <property type="molecule type" value="Genomic_DNA"/>
</dbReference>
<accession>A0A6I3RYM8</accession>
<dbReference type="EMBL" id="WNBW01000010">
    <property type="protein sequence ID" value="MTU04725.1"/>
    <property type="molecule type" value="Genomic_DNA"/>
</dbReference>
<evidence type="ECO:0000313" key="2">
    <source>
        <dbReference type="EMBL" id="CDB46673.1"/>
    </source>
</evidence>
<dbReference type="HOGENOM" id="CLU_1601132_0_0_9"/>
<dbReference type="STRING" id="1262914.BN533_00092"/>
<dbReference type="Proteomes" id="UP000443070">
    <property type="component" value="Unassembled WGS sequence"/>
</dbReference>
<evidence type="ECO:0000313" key="3">
    <source>
        <dbReference type="EMBL" id="MTT76526.1"/>
    </source>
</evidence>
<name>R6I903_9FIRM</name>
<evidence type="ECO:0000256" key="1">
    <source>
        <dbReference type="SAM" id="SignalP"/>
    </source>
</evidence>
<feature type="signal peptide" evidence="1">
    <location>
        <begin position="1"/>
        <end position="24"/>
    </location>
</feature>
<sequence>MKFKNLVLTLGVLMMLAFTSMAAAAPSQVNRSMTAINAAKAEIPAVCELVGYNVDGDTSIITFKDPNTLERYVVDVNTATAKVQEIEVKGATFVMGSTMVTKTPDDIEKIVLKNYPNAYEIVITQGQDGNNIYYIADFLTDKFDGELKLDPVTGAICERELEYF</sequence>
<keyword evidence="5" id="KW-1185">Reference proteome</keyword>
<protein>
    <recommendedName>
        <fullName evidence="7">PepSY domain-containing protein</fullName>
    </recommendedName>
</protein>
<evidence type="ECO:0000313" key="6">
    <source>
        <dbReference type="Proteomes" id="UP000484547"/>
    </source>
</evidence>
<dbReference type="RefSeq" id="WP_021716996.1">
    <property type="nucleotide sequence ID" value="NZ_AP025560.1"/>
</dbReference>
<evidence type="ECO:0008006" key="7">
    <source>
        <dbReference type="Google" id="ProtNLM"/>
    </source>
</evidence>
<dbReference type="OrthoDB" id="3034571at2"/>